<dbReference type="AlphaFoldDB" id="A0A1I7KWD4"/>
<accession>A0A1I7KWD4</accession>
<reference evidence="2" key="1">
    <citation type="submission" date="2016-10" db="EMBL/GenBank/DDBJ databases">
        <authorList>
            <person name="Varghese N."/>
        </authorList>
    </citation>
    <scope>NUCLEOTIDE SEQUENCE [LARGE SCALE GENOMIC DNA]</scope>
    <source>
        <strain evidence="2">DSM 17980</strain>
    </source>
</reference>
<dbReference type="InterPro" id="IPR032329">
    <property type="entry name" value="DUF4855"/>
</dbReference>
<evidence type="ECO:0000313" key="2">
    <source>
        <dbReference type="Proteomes" id="UP000183508"/>
    </source>
</evidence>
<dbReference type="Proteomes" id="UP000183508">
    <property type="component" value="Unassembled WGS sequence"/>
</dbReference>
<evidence type="ECO:0000313" key="1">
    <source>
        <dbReference type="EMBL" id="SFV01740.1"/>
    </source>
</evidence>
<dbReference type="Pfam" id="PF16147">
    <property type="entry name" value="DUF4855"/>
    <property type="match status" value="1"/>
</dbReference>
<gene>
    <name evidence="1" type="ORF">SAMN05421543_12031</name>
</gene>
<sequence>MEKPSPNPYLPWNVHDNESPVVHLRCGDDLLRSGYRRWSAADLADHLFYWIDGRPCDTLFRAFVFSPNRALSGRFLNPVFTGFEPASNETDWVEWLDELFRPGFHLHALKDVAQQSPVPCMPVDVWITLPYPDARQSDFGAVNGLALDFQRNVHRLTAVNWWIGQFVSRWMTSGLEGPLRLRGFRWPREVIGDVDVDFVPLVSTVVRAFGRQFMWLTNYGAGHSTEWSDLGFDVIALHPNYSGNTALDWNWIDHAATFARAYRCGIQVVCGKGLLYDENHIYDYFNRGLPAYNGYMRTAFTVMTFDQVSPRELYETRLPVYIAVYSFVKGIYQKWTYPNMRY</sequence>
<name>A0A1I7KWD4_9BACL</name>
<organism evidence="1 2">
    <name type="scientific">Alicyclobacillus macrosporangiidus</name>
    <dbReference type="NCBI Taxonomy" id="392015"/>
    <lineage>
        <taxon>Bacteria</taxon>
        <taxon>Bacillati</taxon>
        <taxon>Bacillota</taxon>
        <taxon>Bacilli</taxon>
        <taxon>Bacillales</taxon>
        <taxon>Alicyclobacillaceae</taxon>
        <taxon>Alicyclobacillus</taxon>
    </lineage>
</organism>
<protein>
    <submittedName>
        <fullName evidence="1">Uncharacterized protein</fullName>
    </submittedName>
</protein>
<dbReference type="EMBL" id="FPBV01000020">
    <property type="protein sequence ID" value="SFV01740.1"/>
    <property type="molecule type" value="Genomic_DNA"/>
</dbReference>
<keyword evidence="2" id="KW-1185">Reference proteome</keyword>
<proteinExistence type="predicted"/>
<dbReference type="RefSeq" id="WP_074955109.1">
    <property type="nucleotide sequence ID" value="NZ_FPBV01000020.1"/>
</dbReference>
<dbReference type="STRING" id="392015.SAMN05421543_12031"/>